<dbReference type="EC" id="3.6.3.3" evidence="17"/>
<evidence type="ECO:0000256" key="9">
    <source>
        <dbReference type="ARBA" id="ARBA00022840"/>
    </source>
</evidence>
<feature type="transmembrane region" description="Helical" evidence="15">
    <location>
        <begin position="390"/>
        <end position="412"/>
    </location>
</feature>
<dbReference type="GO" id="GO:0005524">
    <property type="term" value="F:ATP binding"/>
    <property type="evidence" value="ECO:0007669"/>
    <property type="project" value="UniProtKB-UniRule"/>
</dbReference>
<dbReference type="Pfam" id="PF00702">
    <property type="entry name" value="Hydrolase"/>
    <property type="match status" value="1"/>
</dbReference>
<keyword evidence="9 15" id="KW-0067">ATP-binding</keyword>
<dbReference type="CDD" id="cd02079">
    <property type="entry name" value="P-type_ATPase_HM"/>
    <property type="match status" value="1"/>
</dbReference>
<evidence type="ECO:0000256" key="8">
    <source>
        <dbReference type="ARBA" id="ARBA00022741"/>
    </source>
</evidence>
<dbReference type="InterPro" id="IPR027256">
    <property type="entry name" value="P-typ_ATPase_IB"/>
</dbReference>
<dbReference type="SFLD" id="SFLDS00003">
    <property type="entry name" value="Haloacid_Dehalogenase"/>
    <property type="match status" value="1"/>
</dbReference>
<comment type="similarity">
    <text evidence="2 15">Belongs to the cation transport ATPase (P-type) (TC 3.A.3) family. Type IB subfamily.</text>
</comment>
<keyword evidence="10" id="KW-0460">Magnesium</keyword>
<evidence type="ECO:0000256" key="5">
    <source>
        <dbReference type="ARBA" id="ARBA00022553"/>
    </source>
</evidence>
<dbReference type="GO" id="GO:0005886">
    <property type="term" value="C:plasma membrane"/>
    <property type="evidence" value="ECO:0007669"/>
    <property type="project" value="UniProtKB-SubCell"/>
</dbReference>
<name>A0A437RFN8_9BURK</name>
<dbReference type="InterPro" id="IPR023214">
    <property type="entry name" value="HAD_sf"/>
</dbReference>
<feature type="transmembrane region" description="Helical" evidence="15">
    <location>
        <begin position="136"/>
        <end position="155"/>
    </location>
</feature>
<dbReference type="InterPro" id="IPR023298">
    <property type="entry name" value="ATPase_P-typ_TM_dom_sf"/>
</dbReference>
<dbReference type="OrthoDB" id="8552908at2"/>
<evidence type="ECO:0000313" key="18">
    <source>
        <dbReference type="Proteomes" id="UP000285575"/>
    </source>
</evidence>
<dbReference type="CDD" id="cd00371">
    <property type="entry name" value="HMA"/>
    <property type="match status" value="1"/>
</dbReference>
<keyword evidence="11" id="KW-1278">Translocase</keyword>
<dbReference type="InterPro" id="IPR008250">
    <property type="entry name" value="ATPase_P-typ_transduc_dom_A_sf"/>
</dbReference>
<gene>
    <name evidence="17" type="primary">cadA</name>
    <name evidence="17" type="ORF">EOE66_15780</name>
</gene>
<dbReference type="AlphaFoldDB" id="A0A437RFN8"/>
<feature type="transmembrane region" description="Helical" evidence="15">
    <location>
        <begin position="205"/>
        <end position="225"/>
    </location>
</feature>
<dbReference type="GO" id="GO:0043682">
    <property type="term" value="F:P-type divalent copper transporter activity"/>
    <property type="evidence" value="ECO:0007669"/>
    <property type="project" value="TreeGrafter"/>
</dbReference>
<dbReference type="Gene3D" id="3.30.70.100">
    <property type="match status" value="1"/>
</dbReference>
<dbReference type="PANTHER" id="PTHR43520:SF5">
    <property type="entry name" value="CATION-TRANSPORTING P-TYPE ATPASE-RELATED"/>
    <property type="match status" value="1"/>
</dbReference>
<dbReference type="NCBIfam" id="TIGR01525">
    <property type="entry name" value="ATPase-IB_hvy"/>
    <property type="match status" value="1"/>
</dbReference>
<dbReference type="NCBIfam" id="TIGR01494">
    <property type="entry name" value="ATPase_P-type"/>
    <property type="match status" value="2"/>
</dbReference>
<organism evidence="17 18">
    <name type="scientific">Rubrivivax rivuli</name>
    <dbReference type="NCBI Taxonomy" id="1862385"/>
    <lineage>
        <taxon>Bacteria</taxon>
        <taxon>Pseudomonadati</taxon>
        <taxon>Pseudomonadota</taxon>
        <taxon>Betaproteobacteria</taxon>
        <taxon>Burkholderiales</taxon>
        <taxon>Sphaerotilaceae</taxon>
        <taxon>Rubrivivax</taxon>
    </lineage>
</organism>
<dbReference type="InterPro" id="IPR006121">
    <property type="entry name" value="HMA_dom"/>
</dbReference>
<evidence type="ECO:0000256" key="7">
    <source>
        <dbReference type="ARBA" id="ARBA00022723"/>
    </source>
</evidence>
<evidence type="ECO:0000256" key="11">
    <source>
        <dbReference type="ARBA" id="ARBA00022967"/>
    </source>
</evidence>
<dbReference type="InterPro" id="IPR059000">
    <property type="entry name" value="ATPase_P-type_domA"/>
</dbReference>
<dbReference type="Gene3D" id="3.40.1110.10">
    <property type="entry name" value="Calcium-transporting ATPase, cytoplasmic domain N"/>
    <property type="match status" value="1"/>
</dbReference>
<dbReference type="InterPro" id="IPR036412">
    <property type="entry name" value="HAD-like_sf"/>
</dbReference>
<dbReference type="GO" id="GO:0005507">
    <property type="term" value="F:copper ion binding"/>
    <property type="evidence" value="ECO:0007669"/>
    <property type="project" value="TreeGrafter"/>
</dbReference>
<keyword evidence="6 15" id="KW-0812">Transmembrane</keyword>
<feature type="domain" description="HMA" evidence="16">
    <location>
        <begin position="52"/>
        <end position="118"/>
    </location>
</feature>
<keyword evidence="3" id="KW-0813">Transport</keyword>
<evidence type="ECO:0000256" key="12">
    <source>
        <dbReference type="ARBA" id="ARBA00022989"/>
    </source>
</evidence>
<evidence type="ECO:0000256" key="3">
    <source>
        <dbReference type="ARBA" id="ARBA00022448"/>
    </source>
</evidence>
<dbReference type="SUPFAM" id="SSF55008">
    <property type="entry name" value="HMA, heavy metal-associated domain"/>
    <property type="match status" value="1"/>
</dbReference>
<dbReference type="GO" id="GO:0055070">
    <property type="term" value="P:copper ion homeostasis"/>
    <property type="evidence" value="ECO:0007669"/>
    <property type="project" value="TreeGrafter"/>
</dbReference>
<dbReference type="PANTHER" id="PTHR43520">
    <property type="entry name" value="ATP7, ISOFORM B"/>
    <property type="match status" value="1"/>
</dbReference>
<protein>
    <submittedName>
        <fullName evidence="17">Cadmium-translocating P-type ATPase</fullName>
        <ecNumber evidence="17">3.6.3.3</ecNumber>
    </submittedName>
</protein>
<dbReference type="PROSITE" id="PS50846">
    <property type="entry name" value="HMA_2"/>
    <property type="match status" value="1"/>
</dbReference>
<evidence type="ECO:0000256" key="10">
    <source>
        <dbReference type="ARBA" id="ARBA00022842"/>
    </source>
</evidence>
<dbReference type="PROSITE" id="PS00154">
    <property type="entry name" value="ATPASE_E1_E2"/>
    <property type="match status" value="1"/>
</dbReference>
<keyword evidence="17" id="KW-0378">Hydrolase</keyword>
<dbReference type="PRINTS" id="PR00119">
    <property type="entry name" value="CATATPASE"/>
</dbReference>
<keyword evidence="4 15" id="KW-1003">Cell membrane</keyword>
<keyword evidence="14 15" id="KW-0472">Membrane</keyword>
<dbReference type="InterPro" id="IPR044492">
    <property type="entry name" value="P_typ_ATPase_HD_dom"/>
</dbReference>
<evidence type="ECO:0000256" key="15">
    <source>
        <dbReference type="RuleBase" id="RU362081"/>
    </source>
</evidence>
<comment type="subcellular location">
    <subcellularLocation>
        <location evidence="1">Cell membrane</location>
        <topology evidence="1">Multi-pass membrane protein</topology>
    </subcellularLocation>
</comment>
<accession>A0A437RFN8</accession>
<dbReference type="SUPFAM" id="SSF81653">
    <property type="entry name" value="Calcium ATPase, transduction domain A"/>
    <property type="match status" value="1"/>
</dbReference>
<dbReference type="SFLD" id="SFLDF00027">
    <property type="entry name" value="p-type_atpase"/>
    <property type="match status" value="1"/>
</dbReference>
<keyword evidence="5" id="KW-0597">Phosphoprotein</keyword>
<keyword evidence="7 15" id="KW-0479">Metal-binding</keyword>
<evidence type="ECO:0000256" key="1">
    <source>
        <dbReference type="ARBA" id="ARBA00004651"/>
    </source>
</evidence>
<dbReference type="InterPro" id="IPR018303">
    <property type="entry name" value="ATPase_P-typ_P_site"/>
</dbReference>
<evidence type="ECO:0000256" key="6">
    <source>
        <dbReference type="ARBA" id="ARBA00022692"/>
    </source>
</evidence>
<evidence type="ECO:0000259" key="16">
    <source>
        <dbReference type="PROSITE" id="PS50846"/>
    </source>
</evidence>
<sequence length="773" mass="80392">MSPAPAATLPAAPSDPTAEAQARIAVLDDPVEFGHGTRWVQGSAGAQGPRIAETSLQLSGMHCAACSGLIEAALFGVDGVLAASVSAASERATVRWDPARTRPSALIQAVRSAGYGAVPDAAAPARALRRQAHRQALWRLFVAAFCAMQVMMLATPSYVAGPGELEPDLRQLLNWGSWLLSLPVLAFSAGPFFRGAWLALRQRRIGMDVPVALGVAIAFVASSGATFSPDGVFGHEVYFDSLTMFVSFLLGARYLELRARHRAAEALESQLACLPETAWRVGPDGSVEAVSLQRLRPGDLLRVPLGQAFPADGVLAQGHTQADEALLTGESAPVPKPEGAPVVAGSTNLGAPVLMRVQRVGGDTRLETIVAMMRSASAQRPAAALLADRWAAPFLWTVLLLAAAGAAAWSVIDPSRAVWVAVSVLIVTCPCALSLAVPATLVAAARGLARHGVLLQRLDALERLARVQQVFFDKTGTLTEEALQLTAITRTAAGRVHWADDAAALATAAALAAWSRHPASQALVAAQAERSTPGHDGLAWQQVAEVAGQGVQAQDAQGRTWRLGQAAWAAGVPLADDAAAASQVALACEGELLALFSLDEALRPGAVAAVQALQSAGVQLTLLTGDAQARAQALAQRLGLQDVRARATPEDKLAAVAQAQQQGRTVAMVGDGVNDAPVLARADVSLAMGQGALVARSQADAVITSNDLGDLVHARQRALHAVRIVRQNMVWAAAYNATSIPLALMGWLPPWAAGLGMALSSLLVIGNALRAAR</sequence>
<dbReference type="SUPFAM" id="SSF56784">
    <property type="entry name" value="HAD-like"/>
    <property type="match status" value="1"/>
</dbReference>
<dbReference type="Gene3D" id="2.70.150.10">
    <property type="entry name" value="Calcium-transporting ATPase, cytoplasmic transduction domain A"/>
    <property type="match status" value="1"/>
</dbReference>
<dbReference type="Proteomes" id="UP000285575">
    <property type="component" value="Unassembled WGS sequence"/>
</dbReference>
<dbReference type="InterPro" id="IPR001757">
    <property type="entry name" value="P_typ_ATPase"/>
</dbReference>
<dbReference type="SUPFAM" id="SSF81665">
    <property type="entry name" value="Calcium ATPase, transmembrane domain M"/>
    <property type="match status" value="1"/>
</dbReference>
<dbReference type="Pfam" id="PF00403">
    <property type="entry name" value="HMA"/>
    <property type="match status" value="1"/>
</dbReference>
<feature type="transmembrane region" description="Helical" evidence="15">
    <location>
        <begin position="754"/>
        <end position="772"/>
    </location>
</feature>
<evidence type="ECO:0000256" key="2">
    <source>
        <dbReference type="ARBA" id="ARBA00006024"/>
    </source>
</evidence>
<evidence type="ECO:0000256" key="13">
    <source>
        <dbReference type="ARBA" id="ARBA00023065"/>
    </source>
</evidence>
<dbReference type="FunFam" id="3.30.70.100:FF:000005">
    <property type="entry name" value="Copper-exporting P-type ATPase A"/>
    <property type="match status" value="1"/>
</dbReference>
<evidence type="ECO:0000313" key="17">
    <source>
        <dbReference type="EMBL" id="RVU45565.1"/>
    </source>
</evidence>
<feature type="transmembrane region" description="Helical" evidence="15">
    <location>
        <begin position="418"/>
        <end position="445"/>
    </location>
</feature>
<dbReference type="EMBL" id="SACR01000004">
    <property type="protein sequence ID" value="RVU45565.1"/>
    <property type="molecule type" value="Genomic_DNA"/>
</dbReference>
<keyword evidence="13" id="KW-0406">Ion transport</keyword>
<dbReference type="InterPro" id="IPR023299">
    <property type="entry name" value="ATPase_P-typ_cyto_dom_N"/>
</dbReference>
<dbReference type="Pfam" id="PF00122">
    <property type="entry name" value="E1-E2_ATPase"/>
    <property type="match status" value="1"/>
</dbReference>
<keyword evidence="18" id="KW-1185">Reference proteome</keyword>
<comment type="caution">
    <text evidence="17">The sequence shown here is derived from an EMBL/GenBank/DDBJ whole genome shotgun (WGS) entry which is preliminary data.</text>
</comment>
<evidence type="ECO:0000256" key="4">
    <source>
        <dbReference type="ARBA" id="ARBA00022475"/>
    </source>
</evidence>
<feature type="transmembrane region" description="Helical" evidence="15">
    <location>
        <begin position="175"/>
        <end position="193"/>
    </location>
</feature>
<dbReference type="SFLD" id="SFLDG00002">
    <property type="entry name" value="C1.7:_P-type_atpase_like"/>
    <property type="match status" value="1"/>
</dbReference>
<dbReference type="GO" id="GO:0016887">
    <property type="term" value="F:ATP hydrolysis activity"/>
    <property type="evidence" value="ECO:0007669"/>
    <property type="project" value="InterPro"/>
</dbReference>
<dbReference type="NCBIfam" id="TIGR01512">
    <property type="entry name" value="ATPase-IB2_Cd"/>
    <property type="match status" value="1"/>
</dbReference>
<evidence type="ECO:0000256" key="14">
    <source>
        <dbReference type="ARBA" id="ARBA00023136"/>
    </source>
</evidence>
<keyword evidence="12 15" id="KW-1133">Transmembrane helix</keyword>
<dbReference type="NCBIfam" id="TIGR01511">
    <property type="entry name" value="ATPase-IB1_Cu"/>
    <property type="match status" value="1"/>
</dbReference>
<keyword evidence="8 15" id="KW-0547">Nucleotide-binding</keyword>
<dbReference type="Gene3D" id="3.40.50.1000">
    <property type="entry name" value="HAD superfamily/HAD-like"/>
    <property type="match status" value="1"/>
</dbReference>
<proteinExistence type="inferred from homology"/>
<dbReference type="InterPro" id="IPR036163">
    <property type="entry name" value="HMA_dom_sf"/>
</dbReference>
<dbReference type="RefSeq" id="WP_128229654.1">
    <property type="nucleotide sequence ID" value="NZ_SACR01000004.1"/>
</dbReference>
<reference evidence="17 18" key="1">
    <citation type="submission" date="2019-01" db="EMBL/GenBank/DDBJ databases">
        <authorList>
            <person name="Chen W.-M."/>
        </authorList>
    </citation>
    <scope>NUCLEOTIDE SEQUENCE [LARGE SCALE GENOMIC DNA]</scope>
    <source>
        <strain evidence="17 18">KYPY4</strain>
    </source>
</reference>